<protein>
    <submittedName>
        <fullName evidence="1">Uncharacterized protein</fullName>
    </submittedName>
</protein>
<comment type="caution">
    <text evidence="1">The sequence shown here is derived from an EMBL/GenBank/DDBJ whole genome shotgun (WGS) entry which is preliminary data.</text>
</comment>
<dbReference type="Proteomes" id="UP001157502">
    <property type="component" value="Chromosome 29"/>
</dbReference>
<dbReference type="EMBL" id="CM055756">
    <property type="protein sequence ID" value="KAJ7989878.1"/>
    <property type="molecule type" value="Genomic_DNA"/>
</dbReference>
<name>A0ACC2FET8_DALPE</name>
<proteinExistence type="predicted"/>
<keyword evidence="2" id="KW-1185">Reference proteome</keyword>
<sequence length="633" mass="67903">MGRLDDAAKRKVVELRQAGLSFRKIKAVLELENIRVSAQAIYLYLKEFQGKKVQRGKNSAAVPVPQATPGVGPGRDVGAGRQESWNDQQIRNLLREASRHAGYVAASEFAKQSPGCTLPDVRAQVPPGVGREGTSRGQSNRTETHEERDKEVDDEKDIQIVSVTSLAQSTQQRGPPGAVTVTGSYMRRKAMPSPANPVLAARRRLLDKALSHRAKIRDSSYQSYQQVASLLRREQPPGSEAQRPVPADQQSHELVTQRLTQVRSLDVQQGAGDPSRMFQQRAGGLSIRSPRPPPPRVGIRLPNHTPPPPASQGGSPIIRLQSPVSQGPPGQGMNQGPPGQGVNQGPLIQGMNQGPVRRDRNPSPQQATHQEAGGRSSGGAGTGGGLQEQVQTLGSEIHSLGLAVRMLMEQQYRLEREQVQQTQVQREILSTLQTLASRLPTPGTSQQQQQSKTPPPSTLPVSSSGSASTSYSQGTFPFGQGGYAQCSQAQPSYNGIDGSGLESIESFKLSVLSPHVNSFQACGSSGGASNSLPLGHTPTHTLSHTQPYASSYTQQTQAQTHMASCTQSYAPSYTQQTHTQSYREADGKDYPNASTEGALQNCVASTQASGNLDSDITISPQESELNIIKVEAL</sequence>
<accession>A0ACC2FET8</accession>
<evidence type="ECO:0000313" key="1">
    <source>
        <dbReference type="EMBL" id="KAJ7989878.1"/>
    </source>
</evidence>
<organism evidence="1 2">
    <name type="scientific">Dallia pectoralis</name>
    <name type="common">Alaska blackfish</name>
    <dbReference type="NCBI Taxonomy" id="75939"/>
    <lineage>
        <taxon>Eukaryota</taxon>
        <taxon>Metazoa</taxon>
        <taxon>Chordata</taxon>
        <taxon>Craniata</taxon>
        <taxon>Vertebrata</taxon>
        <taxon>Euteleostomi</taxon>
        <taxon>Actinopterygii</taxon>
        <taxon>Neopterygii</taxon>
        <taxon>Teleostei</taxon>
        <taxon>Protacanthopterygii</taxon>
        <taxon>Esociformes</taxon>
        <taxon>Umbridae</taxon>
        <taxon>Dallia</taxon>
    </lineage>
</organism>
<reference evidence="1" key="1">
    <citation type="submission" date="2021-05" db="EMBL/GenBank/DDBJ databases">
        <authorList>
            <person name="Pan Q."/>
            <person name="Jouanno E."/>
            <person name="Zahm M."/>
            <person name="Klopp C."/>
            <person name="Cabau C."/>
            <person name="Louis A."/>
            <person name="Berthelot C."/>
            <person name="Parey E."/>
            <person name="Roest Crollius H."/>
            <person name="Montfort J."/>
            <person name="Robinson-Rechavi M."/>
            <person name="Bouchez O."/>
            <person name="Lampietro C."/>
            <person name="Lopez Roques C."/>
            <person name="Donnadieu C."/>
            <person name="Postlethwait J."/>
            <person name="Bobe J."/>
            <person name="Dillon D."/>
            <person name="Chandos A."/>
            <person name="von Hippel F."/>
            <person name="Guiguen Y."/>
        </authorList>
    </citation>
    <scope>NUCLEOTIDE SEQUENCE</scope>
    <source>
        <strain evidence="1">YG-Jan2019</strain>
    </source>
</reference>
<gene>
    <name evidence="1" type="ORF">DPEC_G00309040</name>
</gene>
<evidence type="ECO:0000313" key="2">
    <source>
        <dbReference type="Proteomes" id="UP001157502"/>
    </source>
</evidence>